<dbReference type="SUPFAM" id="SSF51306">
    <property type="entry name" value="LexA/Signal peptidase"/>
    <property type="match status" value="1"/>
</dbReference>
<reference evidence="7 8" key="1">
    <citation type="submission" date="2019-10" db="EMBL/GenBank/DDBJ databases">
        <title>Streptomyces smaragdinus sp. nov. and Streptomyces fabii sp. nov., isolated from the gut of fungus growing-termite Macrotermes natalensis.</title>
        <authorList>
            <person name="Schwitalla J."/>
            <person name="Benndorf R."/>
            <person name="Martin K."/>
            <person name="De Beer W."/>
            <person name="Kaster A.-K."/>
            <person name="Vollmers J."/>
            <person name="Poulsen M."/>
            <person name="Beemelmanns C."/>
        </authorList>
    </citation>
    <scope>NUCLEOTIDE SEQUENCE [LARGE SCALE GENOMIC DNA]</scope>
    <source>
        <strain evidence="7 8">RB5</strain>
    </source>
</reference>
<evidence type="ECO:0000256" key="4">
    <source>
        <dbReference type="ARBA" id="ARBA00022801"/>
    </source>
</evidence>
<dbReference type="PANTHER" id="PTHR43390:SF1">
    <property type="entry name" value="CHLOROPLAST PROCESSING PEPTIDASE"/>
    <property type="match status" value="1"/>
</dbReference>
<feature type="active site" evidence="5">
    <location>
        <position position="32"/>
    </location>
</feature>
<evidence type="ECO:0000256" key="1">
    <source>
        <dbReference type="ARBA" id="ARBA00004401"/>
    </source>
</evidence>
<dbReference type="EMBL" id="WEGJ01000009">
    <property type="protein sequence ID" value="MQY12896.1"/>
    <property type="molecule type" value="Genomic_DNA"/>
</dbReference>
<feature type="active site" evidence="5">
    <location>
        <position position="87"/>
    </location>
</feature>
<dbReference type="InterPro" id="IPR036286">
    <property type="entry name" value="LexA/Signal_pep-like_sf"/>
</dbReference>
<name>A0A7K0CHK2_9ACTN</name>
<evidence type="ECO:0000256" key="5">
    <source>
        <dbReference type="PIRSR" id="PIRSR600223-1"/>
    </source>
</evidence>
<dbReference type="InterPro" id="IPR019756">
    <property type="entry name" value="Pept_S26A_signal_pept_1_Ser-AS"/>
</dbReference>
<keyword evidence="8" id="KW-1185">Reference proteome</keyword>
<comment type="caution">
    <text evidence="7">The sequence shown here is derived from an EMBL/GenBank/DDBJ whole genome shotgun (WGS) entry which is preliminary data.</text>
</comment>
<dbReference type="PRINTS" id="PR00727">
    <property type="entry name" value="LEADERPTASE"/>
</dbReference>
<keyword evidence="4" id="KW-0378">Hydrolase</keyword>
<protein>
    <recommendedName>
        <fullName evidence="6">Peptidase S26 domain-containing protein</fullName>
    </recommendedName>
</protein>
<dbReference type="OrthoDB" id="5518017at2"/>
<dbReference type="InterPro" id="IPR000223">
    <property type="entry name" value="Pept_S26A_signal_pept_1"/>
</dbReference>
<comment type="similarity">
    <text evidence="2">Belongs to the peptidase S26 family.</text>
</comment>
<proteinExistence type="inferred from homology"/>
<dbReference type="AlphaFoldDB" id="A0A7K0CHK2"/>
<dbReference type="Gene3D" id="2.10.109.10">
    <property type="entry name" value="Umud Fragment, subunit A"/>
    <property type="match status" value="1"/>
</dbReference>
<dbReference type="PROSITE" id="PS00501">
    <property type="entry name" value="SPASE_I_1"/>
    <property type="match status" value="1"/>
</dbReference>
<dbReference type="GO" id="GO:0006465">
    <property type="term" value="P:signal peptide processing"/>
    <property type="evidence" value="ECO:0007669"/>
    <property type="project" value="InterPro"/>
</dbReference>
<dbReference type="CDD" id="cd06462">
    <property type="entry name" value="Peptidase_S24_S26"/>
    <property type="match status" value="1"/>
</dbReference>
<evidence type="ECO:0000313" key="7">
    <source>
        <dbReference type="EMBL" id="MQY12896.1"/>
    </source>
</evidence>
<dbReference type="Proteomes" id="UP000466345">
    <property type="component" value="Unassembled WGS sequence"/>
</dbReference>
<dbReference type="InterPro" id="IPR019533">
    <property type="entry name" value="Peptidase_S26"/>
</dbReference>
<dbReference type="PANTHER" id="PTHR43390">
    <property type="entry name" value="SIGNAL PEPTIDASE I"/>
    <property type="match status" value="1"/>
</dbReference>
<dbReference type="Pfam" id="PF10502">
    <property type="entry name" value="Peptidase_S26"/>
    <property type="match status" value="2"/>
</dbReference>
<gene>
    <name evidence="7" type="ORF">SRB5_30350</name>
</gene>
<evidence type="ECO:0000259" key="6">
    <source>
        <dbReference type="Pfam" id="PF10502"/>
    </source>
</evidence>
<dbReference type="RefSeq" id="WP_153452493.1">
    <property type="nucleotide sequence ID" value="NZ_WEGJ01000009.1"/>
</dbReference>
<sequence>MLKRAVAAAAAITCTAWWVRRTFVAVTVEGHSMAPTLQPGARVLVRRGTGGLRRGRIVVVTCPDGDTGWRGLPPAPRDLGAREWYIKRAVALPGDAMPGVDGPTGATVPDGHLAVVGDGKFSSDSRQHGPCPDDQVLGTVVRVLGKG</sequence>
<comment type="subcellular location">
    <subcellularLocation>
        <location evidence="1">Cell membrane</location>
        <topology evidence="1">Single-pass type II membrane protein</topology>
    </subcellularLocation>
</comment>
<dbReference type="GO" id="GO:0005886">
    <property type="term" value="C:plasma membrane"/>
    <property type="evidence" value="ECO:0007669"/>
    <property type="project" value="UniProtKB-SubCell"/>
</dbReference>
<evidence type="ECO:0000313" key="8">
    <source>
        <dbReference type="Proteomes" id="UP000466345"/>
    </source>
</evidence>
<organism evidence="7 8">
    <name type="scientific">Streptomyces smaragdinus</name>
    <dbReference type="NCBI Taxonomy" id="2585196"/>
    <lineage>
        <taxon>Bacteria</taxon>
        <taxon>Bacillati</taxon>
        <taxon>Actinomycetota</taxon>
        <taxon>Actinomycetes</taxon>
        <taxon>Kitasatosporales</taxon>
        <taxon>Streptomycetaceae</taxon>
        <taxon>Streptomyces</taxon>
    </lineage>
</organism>
<keyword evidence="3" id="KW-0645">Protease</keyword>
<feature type="domain" description="Peptidase S26" evidence="6">
    <location>
        <begin position="6"/>
        <end position="96"/>
    </location>
</feature>
<evidence type="ECO:0000256" key="2">
    <source>
        <dbReference type="ARBA" id="ARBA00009370"/>
    </source>
</evidence>
<evidence type="ECO:0000256" key="3">
    <source>
        <dbReference type="ARBA" id="ARBA00022670"/>
    </source>
</evidence>
<feature type="domain" description="Peptidase S26" evidence="6">
    <location>
        <begin position="106"/>
        <end position="141"/>
    </location>
</feature>
<accession>A0A7K0CHK2</accession>
<dbReference type="GO" id="GO:0004252">
    <property type="term" value="F:serine-type endopeptidase activity"/>
    <property type="evidence" value="ECO:0007669"/>
    <property type="project" value="InterPro"/>
</dbReference>